<dbReference type="InterPro" id="IPR024368">
    <property type="entry name" value="Ecl1/2/3"/>
</dbReference>
<dbReference type="OrthoDB" id="3599883at2759"/>
<feature type="compositionally biased region" description="Basic residues" evidence="1">
    <location>
        <begin position="29"/>
        <end position="41"/>
    </location>
</feature>
<reference evidence="2" key="1">
    <citation type="journal article" date="2020" name="Stud. Mycol.">
        <title>101 Dothideomycetes genomes: a test case for predicting lifestyles and emergence of pathogens.</title>
        <authorList>
            <person name="Haridas S."/>
            <person name="Albert R."/>
            <person name="Binder M."/>
            <person name="Bloem J."/>
            <person name="Labutti K."/>
            <person name="Salamov A."/>
            <person name="Andreopoulos B."/>
            <person name="Baker S."/>
            <person name="Barry K."/>
            <person name="Bills G."/>
            <person name="Bluhm B."/>
            <person name="Cannon C."/>
            <person name="Castanera R."/>
            <person name="Culley D."/>
            <person name="Daum C."/>
            <person name="Ezra D."/>
            <person name="Gonzalez J."/>
            <person name="Henrissat B."/>
            <person name="Kuo A."/>
            <person name="Liang C."/>
            <person name="Lipzen A."/>
            <person name="Lutzoni F."/>
            <person name="Magnuson J."/>
            <person name="Mondo S."/>
            <person name="Nolan M."/>
            <person name="Ohm R."/>
            <person name="Pangilinan J."/>
            <person name="Park H.-J."/>
            <person name="Ramirez L."/>
            <person name="Alfaro M."/>
            <person name="Sun H."/>
            <person name="Tritt A."/>
            <person name="Yoshinaga Y."/>
            <person name="Zwiers L.-H."/>
            <person name="Turgeon B."/>
            <person name="Goodwin S."/>
            <person name="Spatafora J."/>
            <person name="Crous P."/>
            <person name="Grigoriev I."/>
        </authorList>
    </citation>
    <scope>NUCLEOTIDE SEQUENCE</scope>
    <source>
        <strain evidence="2">CBS 119925</strain>
    </source>
</reference>
<evidence type="ECO:0008006" key="4">
    <source>
        <dbReference type="Google" id="ProtNLM"/>
    </source>
</evidence>
<feature type="compositionally biased region" description="Polar residues" evidence="1">
    <location>
        <begin position="104"/>
        <end position="113"/>
    </location>
</feature>
<feature type="region of interest" description="Disordered" evidence="1">
    <location>
        <begin position="1"/>
        <end position="48"/>
    </location>
</feature>
<feature type="compositionally biased region" description="Polar residues" evidence="1">
    <location>
        <begin position="126"/>
        <end position="135"/>
    </location>
</feature>
<gene>
    <name evidence="2" type="ORF">M011DRAFT_522004</name>
</gene>
<keyword evidence="3" id="KW-1185">Reference proteome</keyword>
<feature type="compositionally biased region" description="Basic and acidic residues" evidence="1">
    <location>
        <begin position="139"/>
        <end position="153"/>
    </location>
</feature>
<proteinExistence type="predicted"/>
<protein>
    <recommendedName>
        <fullName evidence="4">Life-span regulatory factor-domain-containing protein</fullName>
    </recommendedName>
</protein>
<evidence type="ECO:0000313" key="2">
    <source>
        <dbReference type="EMBL" id="KAF2742882.1"/>
    </source>
</evidence>
<feature type="region of interest" description="Disordered" evidence="1">
    <location>
        <begin position="90"/>
        <end position="153"/>
    </location>
</feature>
<feature type="region of interest" description="Disordered" evidence="1">
    <location>
        <begin position="185"/>
        <end position="230"/>
    </location>
</feature>
<feature type="compositionally biased region" description="Polar residues" evidence="1">
    <location>
        <begin position="185"/>
        <end position="211"/>
    </location>
</feature>
<feature type="compositionally biased region" description="Basic residues" evidence="1">
    <location>
        <begin position="1"/>
        <end position="11"/>
    </location>
</feature>
<name>A0A6A6UX79_9PLEO</name>
<dbReference type="AlphaFoldDB" id="A0A6A6UX79"/>
<dbReference type="EMBL" id="MU006603">
    <property type="protein sequence ID" value="KAF2742882.1"/>
    <property type="molecule type" value="Genomic_DNA"/>
</dbReference>
<accession>A0A6A6UX79</accession>
<dbReference type="Proteomes" id="UP000799440">
    <property type="component" value="Unassembled WGS sequence"/>
</dbReference>
<evidence type="ECO:0000256" key="1">
    <source>
        <dbReference type="SAM" id="MobiDB-lite"/>
    </source>
</evidence>
<dbReference type="Pfam" id="PF12855">
    <property type="entry name" value="Ecl1"/>
    <property type="match status" value="1"/>
</dbReference>
<organism evidence="2 3">
    <name type="scientific">Sporormia fimetaria CBS 119925</name>
    <dbReference type="NCBI Taxonomy" id="1340428"/>
    <lineage>
        <taxon>Eukaryota</taxon>
        <taxon>Fungi</taxon>
        <taxon>Dikarya</taxon>
        <taxon>Ascomycota</taxon>
        <taxon>Pezizomycotina</taxon>
        <taxon>Dothideomycetes</taxon>
        <taxon>Pleosporomycetidae</taxon>
        <taxon>Pleosporales</taxon>
        <taxon>Sporormiaceae</taxon>
        <taxon>Sporormia</taxon>
    </lineage>
</organism>
<sequence length="296" mass="32362">MPTHHIRHPSASKRPQQALVWPNKPANSSKKKSVCAPKKKAAPPTDNTCDDDDLMATSFLQYCTTCEKQIITPSNIVLYCSERCRNIDNNKSPPRPADWPPDVMSSSSTSLESQYFPDIVPPCSPTAPSKRSSWALSEKSTDESALAHEAKPKKESEAHIWLRQFHSNPDKTFGRPIRPRIARATTSHGMSSTAPSLSHTPTSSVSYSLPYTPSARPLPPRTNPHGSSYGAKSTDLLNPLIYSAPSTPPQYSFKSAPLSHTSTPIAEGTIVYEKSPVPPVLWTDGSLKQLLTATPH</sequence>
<evidence type="ECO:0000313" key="3">
    <source>
        <dbReference type="Proteomes" id="UP000799440"/>
    </source>
</evidence>